<dbReference type="PANTHER" id="PTHR11669:SF8">
    <property type="entry name" value="DNA POLYMERASE III SUBUNIT DELTA"/>
    <property type="match status" value="1"/>
</dbReference>
<evidence type="ECO:0000313" key="1">
    <source>
        <dbReference type="EMBL" id="PZF74478.1"/>
    </source>
</evidence>
<comment type="caution">
    <text evidence="1">The sequence shown here is derived from an EMBL/GenBank/DDBJ whole genome shotgun (WGS) entry which is preliminary data.</text>
</comment>
<dbReference type="Proteomes" id="UP000248745">
    <property type="component" value="Unassembled WGS sequence"/>
</dbReference>
<dbReference type="SUPFAM" id="SSF52540">
    <property type="entry name" value="P-loop containing nucleoside triphosphate hydrolases"/>
    <property type="match status" value="1"/>
</dbReference>
<dbReference type="InterPro" id="IPR027417">
    <property type="entry name" value="P-loop_NTPase"/>
</dbReference>
<dbReference type="RefSeq" id="WP_110997316.1">
    <property type="nucleotide sequence ID" value="NZ_QKTW01000003.1"/>
</dbReference>
<sequence length="388" mass="43901">MLYALRYLYRMLFRNVVGQQAAKEGLLGMWQHDHLPHALLLAGAEGTGGLPLSLALAQYIFCKNKTGSDSCGVCADCQKVAKLEHADLHMSFPSIPPKAGTKAMSRYFISEFREFIRDTPYGTTYDWLQFINAENKQGNITAEECRDIIDVLNLKSYEGGKKIQIIWRPEYLGKEGNILLKLIEEPPVDTIMILVAENIEDILPTILSRTQLIRLTPVTPAQIELALTESMVAEPRKAAQVAQMANGSYTEALRVVKHADNDLFPELRNWFNVLFTNNGLGIAKFAEEWSKAGREQQKNFLNYVIQLLEQSLRAMYLPDVPIALPSEEAGFVQKLAARGLPYDVLQEMVKTISQSIYFIERNAHSRTQLHALSIRLVYIIQRKLIVEM</sequence>
<dbReference type="Gene3D" id="3.40.50.300">
    <property type="entry name" value="P-loop containing nucleotide triphosphate hydrolases"/>
    <property type="match status" value="1"/>
</dbReference>
<dbReference type="OrthoDB" id="9811073at2"/>
<dbReference type="InterPro" id="IPR050238">
    <property type="entry name" value="DNA_Rep/Repair_Clamp_Loader"/>
</dbReference>
<reference evidence="1 2" key="1">
    <citation type="submission" date="2018-06" db="EMBL/GenBank/DDBJ databases">
        <title>Mucibacter soli gen. nov., sp. nov., a new member of the family Chitinophagaceae producing mucin.</title>
        <authorList>
            <person name="Kim M.-K."/>
            <person name="Park S."/>
            <person name="Kim T.-S."/>
            <person name="Joung Y."/>
            <person name="Han J.-H."/>
            <person name="Kim S.B."/>
        </authorList>
    </citation>
    <scope>NUCLEOTIDE SEQUENCE [LARGE SCALE GENOMIC DNA]</scope>
    <source>
        <strain evidence="1 2">R1-15</strain>
    </source>
</reference>
<dbReference type="EMBL" id="QKTW01000003">
    <property type="protein sequence ID" value="PZF74478.1"/>
    <property type="molecule type" value="Genomic_DNA"/>
</dbReference>
<evidence type="ECO:0008006" key="3">
    <source>
        <dbReference type="Google" id="ProtNLM"/>
    </source>
</evidence>
<dbReference type="AlphaFoldDB" id="A0A2W2B344"/>
<dbReference type="GO" id="GO:0006261">
    <property type="term" value="P:DNA-templated DNA replication"/>
    <property type="evidence" value="ECO:0007669"/>
    <property type="project" value="TreeGrafter"/>
</dbReference>
<protein>
    <recommendedName>
        <fullName evidence="3">DNA polymerase III subunit delta</fullName>
    </recommendedName>
</protein>
<dbReference type="Pfam" id="PF13177">
    <property type="entry name" value="DNA_pol3_delta2"/>
    <property type="match status" value="1"/>
</dbReference>
<organism evidence="1 2">
    <name type="scientific">Taibaiella soli</name>
    <dbReference type="NCBI Taxonomy" id="1649169"/>
    <lineage>
        <taxon>Bacteria</taxon>
        <taxon>Pseudomonadati</taxon>
        <taxon>Bacteroidota</taxon>
        <taxon>Chitinophagia</taxon>
        <taxon>Chitinophagales</taxon>
        <taxon>Chitinophagaceae</taxon>
        <taxon>Taibaiella</taxon>
    </lineage>
</organism>
<evidence type="ECO:0000313" key="2">
    <source>
        <dbReference type="Proteomes" id="UP000248745"/>
    </source>
</evidence>
<accession>A0A2W2B344</accession>
<gene>
    <name evidence="1" type="ORF">DN068_02550</name>
</gene>
<name>A0A2W2B344_9BACT</name>
<dbReference type="PANTHER" id="PTHR11669">
    <property type="entry name" value="REPLICATION FACTOR C / DNA POLYMERASE III GAMMA-TAU SUBUNIT"/>
    <property type="match status" value="1"/>
</dbReference>
<proteinExistence type="predicted"/>
<keyword evidence="2" id="KW-1185">Reference proteome</keyword>